<dbReference type="Proteomes" id="UP001597018">
    <property type="component" value="Unassembled WGS sequence"/>
</dbReference>
<name>A0ABW3G1C3_9PSEU</name>
<dbReference type="EMBL" id="JBHTIW010000023">
    <property type="protein sequence ID" value="MFD0922676.1"/>
    <property type="molecule type" value="Genomic_DNA"/>
</dbReference>
<keyword evidence="3" id="KW-1185">Reference proteome</keyword>
<dbReference type="PANTHER" id="PTHR43245:SF52">
    <property type="entry name" value="NAD-DEPENDENT EPIMERASE_DEHYDRATASE"/>
    <property type="match status" value="1"/>
</dbReference>
<gene>
    <name evidence="2" type="ORF">ACFQ16_23265</name>
</gene>
<evidence type="ECO:0000259" key="1">
    <source>
        <dbReference type="Pfam" id="PF01370"/>
    </source>
</evidence>
<dbReference type="Pfam" id="PF01370">
    <property type="entry name" value="Epimerase"/>
    <property type="match status" value="1"/>
</dbReference>
<sequence>MSARDSSGQVAVVGATGNIGTSVVQALEADPRVRTIVAMSRREPEVTGPKTRWLRTDVVDDDLVETFRTAEAVIHLAWIFQPTRDPVTTWRTNVLGTLRVLDAVAAAGVPSFVHASSVAAYSPGPRRRPVDEQWPTHGWPGSAYSREKAYLERCLDAFEQRHPDVRVVRMRTAFCFKAGSASQQRRLFLGPLVVDRLVRPEALPVLPLPSGLRFQAVHSDDVGEAYRLAALSSVSGAFNIAAEPLVDARVLAEMFGARTVPVPAWPVRSALAAAWRLRLVPASPELFDTFLRLPVMDTARARSELGWAPRRSATDAIEEFLRGLRTTSGMATPPLRPNVPGGRLAEIRTGVGARP</sequence>
<dbReference type="Gene3D" id="3.40.50.720">
    <property type="entry name" value="NAD(P)-binding Rossmann-like Domain"/>
    <property type="match status" value="1"/>
</dbReference>
<feature type="domain" description="NAD-dependent epimerase/dehydratase" evidence="1">
    <location>
        <begin position="10"/>
        <end position="241"/>
    </location>
</feature>
<comment type="caution">
    <text evidence="2">The sequence shown here is derived from an EMBL/GenBank/DDBJ whole genome shotgun (WGS) entry which is preliminary data.</text>
</comment>
<accession>A0ABW3G1C3</accession>
<dbReference type="InterPro" id="IPR036291">
    <property type="entry name" value="NAD(P)-bd_dom_sf"/>
</dbReference>
<organism evidence="2 3">
    <name type="scientific">Saccharopolyspora rosea</name>
    <dbReference type="NCBI Taxonomy" id="524884"/>
    <lineage>
        <taxon>Bacteria</taxon>
        <taxon>Bacillati</taxon>
        <taxon>Actinomycetota</taxon>
        <taxon>Actinomycetes</taxon>
        <taxon>Pseudonocardiales</taxon>
        <taxon>Pseudonocardiaceae</taxon>
        <taxon>Saccharopolyspora</taxon>
    </lineage>
</organism>
<evidence type="ECO:0000313" key="2">
    <source>
        <dbReference type="EMBL" id="MFD0922676.1"/>
    </source>
</evidence>
<proteinExistence type="predicted"/>
<protein>
    <submittedName>
        <fullName evidence="2">NAD-dependent epimerase/dehydratase family protein</fullName>
    </submittedName>
</protein>
<dbReference type="PANTHER" id="PTHR43245">
    <property type="entry name" value="BIFUNCTIONAL POLYMYXIN RESISTANCE PROTEIN ARNA"/>
    <property type="match status" value="1"/>
</dbReference>
<dbReference type="RefSeq" id="WP_263253507.1">
    <property type="nucleotide sequence ID" value="NZ_BAABLT010000042.1"/>
</dbReference>
<reference evidence="3" key="1">
    <citation type="journal article" date="2019" name="Int. J. Syst. Evol. Microbiol.">
        <title>The Global Catalogue of Microorganisms (GCM) 10K type strain sequencing project: providing services to taxonomists for standard genome sequencing and annotation.</title>
        <authorList>
            <consortium name="The Broad Institute Genomics Platform"/>
            <consortium name="The Broad Institute Genome Sequencing Center for Infectious Disease"/>
            <person name="Wu L."/>
            <person name="Ma J."/>
        </authorList>
    </citation>
    <scope>NUCLEOTIDE SEQUENCE [LARGE SCALE GENOMIC DNA]</scope>
    <source>
        <strain evidence="3">CCUG 56401</strain>
    </source>
</reference>
<evidence type="ECO:0000313" key="3">
    <source>
        <dbReference type="Proteomes" id="UP001597018"/>
    </source>
</evidence>
<dbReference type="InterPro" id="IPR001509">
    <property type="entry name" value="Epimerase_deHydtase"/>
</dbReference>
<dbReference type="SUPFAM" id="SSF51735">
    <property type="entry name" value="NAD(P)-binding Rossmann-fold domains"/>
    <property type="match status" value="1"/>
</dbReference>
<dbReference type="InterPro" id="IPR050177">
    <property type="entry name" value="Lipid_A_modif_metabolic_enz"/>
</dbReference>